<comment type="subunit">
    <text evidence="6">Homodimer. Forms an RbcL(8)-Raf1(8) complex. Forms complexes of many stoichiometries with RbcL with and without RbcS. RbcX and Raf1 can bind simultaneously to RbcL.</text>
</comment>
<protein>
    <recommendedName>
        <fullName evidence="5 6">RuBisCO accumulation factor 1</fullName>
    </recommendedName>
</protein>
<keyword evidence="4 6" id="KW-0120">Carbon dioxide fixation</keyword>
<name>A0A5B8NKD9_9CHRO</name>
<comment type="similarity">
    <text evidence="6">Belongs to the RAF family.</text>
</comment>
<feature type="region of interest" description="N-terminal alpha-helix" evidence="6">
    <location>
        <begin position="9"/>
        <end position="190"/>
    </location>
</feature>
<gene>
    <name evidence="6" type="primary">raf1</name>
    <name evidence="10" type="ORF">FRE64_07460</name>
</gene>
<keyword evidence="3 6" id="KW-0143">Chaperone</keyword>
<dbReference type="GO" id="GO:0005737">
    <property type="term" value="C:cytoplasm"/>
    <property type="evidence" value="ECO:0007669"/>
    <property type="project" value="UniProtKB-SubCell"/>
</dbReference>
<organism evidence="10 11">
    <name type="scientific">Euhalothece natronophila Z-M001</name>
    <dbReference type="NCBI Taxonomy" id="522448"/>
    <lineage>
        <taxon>Bacteria</taxon>
        <taxon>Bacillati</taxon>
        <taxon>Cyanobacteriota</taxon>
        <taxon>Cyanophyceae</taxon>
        <taxon>Oscillatoriophycideae</taxon>
        <taxon>Chroococcales</taxon>
        <taxon>Halothecacae</taxon>
        <taxon>Halothece cluster</taxon>
        <taxon>Euhalothece</taxon>
    </lineage>
</organism>
<evidence type="ECO:0000256" key="2">
    <source>
        <dbReference type="ARBA" id="ARBA00022531"/>
    </source>
</evidence>
<dbReference type="InterPro" id="IPR037494">
    <property type="entry name" value="RAF1"/>
</dbReference>
<evidence type="ECO:0000256" key="4">
    <source>
        <dbReference type="ARBA" id="ARBA00023300"/>
    </source>
</evidence>
<evidence type="ECO:0000313" key="11">
    <source>
        <dbReference type="Proteomes" id="UP000318453"/>
    </source>
</evidence>
<dbReference type="AlphaFoldDB" id="A0A5B8NKD9"/>
<evidence type="ECO:0000256" key="5">
    <source>
        <dbReference type="ARBA" id="ARBA00023859"/>
    </source>
</evidence>
<comment type="function">
    <text evidence="6">A major RuBisCO chaperone. Acts after GroEL-GroES chaperonin to fold and/or assemble the large subunit of RuBisCO (ccbL, rbcL). Cooperates with RbcX in RbcL folding, plays the major role in assembly of dimers into RbcL(8)-Raf1(8) intermediate complexes. RbcS replaces Raf1, leading to holoenzyme formation.</text>
</comment>
<evidence type="ECO:0000259" key="7">
    <source>
        <dbReference type="Pfam" id="PF18087"/>
    </source>
</evidence>
<feature type="domain" description="Rubisco accumulation factor 1 helix turn helix" evidence="9">
    <location>
        <begin position="12"/>
        <end position="70"/>
    </location>
</feature>
<dbReference type="InterPro" id="IPR040858">
    <property type="entry name" value="Raf1_C"/>
</dbReference>
<dbReference type="InterPro" id="IPR041358">
    <property type="entry name" value="Raf1_N"/>
</dbReference>
<evidence type="ECO:0000313" key="10">
    <source>
        <dbReference type="EMBL" id="QDZ39793.1"/>
    </source>
</evidence>
<dbReference type="GO" id="GO:0015977">
    <property type="term" value="P:carbon fixation"/>
    <property type="evidence" value="ECO:0007669"/>
    <property type="project" value="UniProtKB-UniRule"/>
</dbReference>
<feature type="domain" description="Rubisco accumulation factor 1 alpha-helical" evidence="8">
    <location>
        <begin position="83"/>
        <end position="188"/>
    </location>
</feature>
<reference evidence="10 11" key="1">
    <citation type="submission" date="2019-08" db="EMBL/GenBank/DDBJ databases">
        <title>Carotenoids and Carotenoid Binding Proteins in the Halophilic Cyanobacterium Euhalothece sp. ZM00.</title>
        <authorList>
            <person name="Cho S.M."/>
            <person name="Song J.Y."/>
            <person name="Park Y.-I."/>
        </authorList>
    </citation>
    <scope>NUCLEOTIDE SEQUENCE [LARGE SCALE GENOMIC DNA]</scope>
    <source>
        <strain evidence="10 11">Z-M001</strain>
    </source>
</reference>
<dbReference type="PANTHER" id="PTHR35299">
    <property type="entry name" value="RUBISCO ACCUMULATION FACTOR 1"/>
    <property type="match status" value="1"/>
</dbReference>
<dbReference type="GO" id="GO:0110102">
    <property type="term" value="P:ribulose bisphosphate carboxylase complex assembly"/>
    <property type="evidence" value="ECO:0007669"/>
    <property type="project" value="UniProtKB-UniRule"/>
</dbReference>
<evidence type="ECO:0000256" key="3">
    <source>
        <dbReference type="ARBA" id="ARBA00023186"/>
    </source>
</evidence>
<dbReference type="Pfam" id="PF18578">
    <property type="entry name" value="Raf1_N"/>
    <property type="match status" value="1"/>
</dbReference>
<proteinExistence type="inferred from homology"/>
<dbReference type="Pfam" id="PF18579">
    <property type="entry name" value="Raf1_HTH"/>
    <property type="match status" value="1"/>
</dbReference>
<keyword evidence="11" id="KW-1185">Reference proteome</keyword>
<dbReference type="OrthoDB" id="420612at2"/>
<feature type="region of interest" description="C-terminal beta-sheet" evidence="6">
    <location>
        <begin position="214"/>
        <end position="340"/>
    </location>
</feature>
<dbReference type="RefSeq" id="WP_146295390.1">
    <property type="nucleotide sequence ID" value="NZ_CP042326.1"/>
</dbReference>
<dbReference type="InterPro" id="IPR046382">
    <property type="entry name" value="Raf1_cyn"/>
</dbReference>
<keyword evidence="1 6" id="KW-0963">Cytoplasm</keyword>
<dbReference type="HAMAP" id="MF_00856">
    <property type="entry name" value="Raf1"/>
    <property type="match status" value="1"/>
</dbReference>
<evidence type="ECO:0000256" key="6">
    <source>
        <dbReference type="HAMAP-Rule" id="MF_00856"/>
    </source>
</evidence>
<dbReference type="KEGG" id="enn:FRE64_07460"/>
<accession>A0A5B8NKD9</accession>
<evidence type="ECO:0000256" key="1">
    <source>
        <dbReference type="ARBA" id="ARBA00022490"/>
    </source>
</evidence>
<dbReference type="Proteomes" id="UP000318453">
    <property type="component" value="Chromosome"/>
</dbReference>
<comment type="subcellular location">
    <subcellularLocation>
        <location evidence="6">Cytoplasm</location>
    </subcellularLocation>
</comment>
<feature type="domain" description="Rubisco accumulation factor 1 C-terminal" evidence="7">
    <location>
        <begin position="202"/>
        <end position="339"/>
    </location>
</feature>
<comment type="domain">
    <text evidence="6">Has 3 domains, the N-terminal alpha-helical domain, an extended flexible linker and the C-terminal beta-sheet domain. The 2 C-terminal beta-sheet domains are swapped and pack against each other to form the dimer interface.</text>
</comment>
<dbReference type="PANTHER" id="PTHR35299:SF6">
    <property type="entry name" value="RUBISCO ACCUMULATION FACTOR 1"/>
    <property type="match status" value="1"/>
</dbReference>
<dbReference type="InterPro" id="IPR040781">
    <property type="entry name" value="Raf1_HTH"/>
</dbReference>
<dbReference type="GO" id="GO:0015979">
    <property type="term" value="P:photosynthesis"/>
    <property type="evidence" value="ECO:0007669"/>
    <property type="project" value="UniProtKB-KW"/>
</dbReference>
<evidence type="ECO:0000259" key="9">
    <source>
        <dbReference type="Pfam" id="PF18579"/>
    </source>
</evidence>
<evidence type="ECO:0000259" key="8">
    <source>
        <dbReference type="Pfam" id="PF18578"/>
    </source>
</evidence>
<sequence>MSEQSPLSEERATELLRQLRQKEGNWVEWGKSCQELQKGGYNTQTIFEETGFEPVHQNQVIVASQVYDSLIKATVEEKVKAYFTQKGSDILYEFRILPPKERVEVATLAVEKNLTQPEAHEVAKAVKEFSYLNRLPEGFTDAAGDAVAYHYWKLARGKKDLQARSRLIAQGLRYAASSTAREQIESLLSDFTVVPTTPAPTLPLYRLEQEEELPRIIPVAPNLKISSAEFQSYQQPQFQGRFSVTRISSNVDCVALPGWQIVWAAADPVAIPCEREDLPKADSLANEPFLVVVDRADTEWYLYSYFLVETESGLAIRWFEQAPEQALLGKVILILRPKRIVDEGAIAQSWQVEE</sequence>
<dbReference type="Pfam" id="PF18087">
    <property type="entry name" value="RuBisCo_chap_C"/>
    <property type="match status" value="1"/>
</dbReference>
<dbReference type="EMBL" id="CP042326">
    <property type="protein sequence ID" value="QDZ39793.1"/>
    <property type="molecule type" value="Genomic_DNA"/>
</dbReference>
<keyword evidence="2 6" id="KW-0602">Photosynthesis</keyword>